<feature type="transmembrane region" description="Helical" evidence="8">
    <location>
        <begin position="98"/>
        <end position="122"/>
    </location>
</feature>
<evidence type="ECO:0000256" key="2">
    <source>
        <dbReference type="ARBA" id="ARBA00007776"/>
    </source>
</evidence>
<dbReference type="GO" id="GO:0008360">
    <property type="term" value="P:regulation of cell shape"/>
    <property type="evidence" value="ECO:0007669"/>
    <property type="project" value="UniProtKB-KW"/>
</dbReference>
<comment type="similarity">
    <text evidence="2">Belongs to the MreD family.</text>
</comment>
<evidence type="ECO:0000256" key="3">
    <source>
        <dbReference type="ARBA" id="ARBA00022475"/>
    </source>
</evidence>
<evidence type="ECO:0000256" key="8">
    <source>
        <dbReference type="SAM" id="Phobius"/>
    </source>
</evidence>
<feature type="transmembrane region" description="Helical" evidence="8">
    <location>
        <begin position="142"/>
        <end position="159"/>
    </location>
</feature>
<dbReference type="Proteomes" id="UP000198853">
    <property type="component" value="Unassembled WGS sequence"/>
</dbReference>
<evidence type="ECO:0000256" key="6">
    <source>
        <dbReference type="ARBA" id="ARBA00022989"/>
    </source>
</evidence>
<keyword evidence="7 8" id="KW-0472">Membrane</keyword>
<organism evidence="9 10">
    <name type="scientific">Natribacillus halophilus</name>
    <dbReference type="NCBI Taxonomy" id="549003"/>
    <lineage>
        <taxon>Bacteria</taxon>
        <taxon>Bacillati</taxon>
        <taxon>Bacillota</taxon>
        <taxon>Bacilli</taxon>
        <taxon>Bacillales</taxon>
        <taxon>Bacillaceae</taxon>
        <taxon>Natribacillus</taxon>
    </lineage>
</organism>
<keyword evidence="5" id="KW-0133">Cell shape</keyword>
<proteinExistence type="inferred from homology"/>
<dbReference type="Pfam" id="PF04093">
    <property type="entry name" value="MreD"/>
    <property type="match status" value="1"/>
</dbReference>
<feature type="transmembrane region" description="Helical" evidence="8">
    <location>
        <begin position="36"/>
        <end position="60"/>
    </location>
</feature>
<dbReference type="NCBIfam" id="TIGR03426">
    <property type="entry name" value="shape_MreD"/>
    <property type="match status" value="1"/>
</dbReference>
<keyword evidence="3" id="KW-1003">Cell membrane</keyword>
<evidence type="ECO:0000313" key="9">
    <source>
        <dbReference type="EMBL" id="SDI58217.1"/>
    </source>
</evidence>
<gene>
    <name evidence="9" type="ORF">SAMN04488123_103233</name>
</gene>
<evidence type="ECO:0000313" key="10">
    <source>
        <dbReference type="Proteomes" id="UP000198853"/>
    </source>
</evidence>
<keyword evidence="4 8" id="KW-0812">Transmembrane</keyword>
<dbReference type="InterPro" id="IPR007227">
    <property type="entry name" value="Cell_shape_determining_MreD"/>
</dbReference>
<evidence type="ECO:0000256" key="1">
    <source>
        <dbReference type="ARBA" id="ARBA00004651"/>
    </source>
</evidence>
<keyword evidence="6 8" id="KW-1133">Transmembrane helix</keyword>
<name>A0A1G8LRV4_9BACI</name>
<dbReference type="EMBL" id="FNEN01000003">
    <property type="protein sequence ID" value="SDI58217.1"/>
    <property type="molecule type" value="Genomic_DNA"/>
</dbReference>
<sequence>MRYLLPVLIAFVFLFEGTWFQVLFPATGEIVWVPRFAFVMVVFVSIYKGAVPGLIYGLILGFFQDVVYSSLLGIYMFSFAFLGYSGGISYETVKNRPLLVILIVILVVSALEYLTYGIYHWIDYTSIPFTEFVTQRWVPSMILNGAFAILIFTPMRKLFNRLQQEERLKQV</sequence>
<comment type="subcellular location">
    <subcellularLocation>
        <location evidence="1">Cell membrane</location>
        <topology evidence="1">Multi-pass membrane protein</topology>
    </subcellularLocation>
</comment>
<accession>A0A1G8LRV4</accession>
<dbReference type="OrthoDB" id="1653857at2"/>
<dbReference type="GO" id="GO:0005886">
    <property type="term" value="C:plasma membrane"/>
    <property type="evidence" value="ECO:0007669"/>
    <property type="project" value="UniProtKB-SubCell"/>
</dbReference>
<feature type="transmembrane region" description="Helical" evidence="8">
    <location>
        <begin position="6"/>
        <end position="24"/>
    </location>
</feature>
<evidence type="ECO:0000256" key="5">
    <source>
        <dbReference type="ARBA" id="ARBA00022960"/>
    </source>
</evidence>
<keyword evidence="10" id="KW-1185">Reference proteome</keyword>
<feature type="transmembrane region" description="Helical" evidence="8">
    <location>
        <begin position="66"/>
        <end position="86"/>
    </location>
</feature>
<reference evidence="9 10" key="1">
    <citation type="submission" date="2016-10" db="EMBL/GenBank/DDBJ databases">
        <authorList>
            <person name="de Groot N.N."/>
        </authorList>
    </citation>
    <scope>NUCLEOTIDE SEQUENCE [LARGE SCALE GENOMIC DNA]</scope>
    <source>
        <strain evidence="9 10">DSM 21771</strain>
    </source>
</reference>
<evidence type="ECO:0000256" key="7">
    <source>
        <dbReference type="ARBA" id="ARBA00023136"/>
    </source>
</evidence>
<dbReference type="AlphaFoldDB" id="A0A1G8LRV4"/>
<dbReference type="RefSeq" id="WP_090396808.1">
    <property type="nucleotide sequence ID" value="NZ_FNEN01000003.1"/>
</dbReference>
<protein>
    <submittedName>
        <fullName evidence="9">Rod shape-determining protein MreD</fullName>
    </submittedName>
</protein>
<evidence type="ECO:0000256" key="4">
    <source>
        <dbReference type="ARBA" id="ARBA00022692"/>
    </source>
</evidence>